<proteinExistence type="predicted"/>
<dbReference type="PANTHER" id="PTHR34107">
    <property type="entry name" value="SLL0198 PROTEIN-RELATED"/>
    <property type="match status" value="1"/>
</dbReference>
<dbReference type="OrthoDB" id="428427at2"/>
<dbReference type="Proteomes" id="UP000076925">
    <property type="component" value="Unassembled WGS sequence"/>
</dbReference>
<evidence type="ECO:0000259" key="1">
    <source>
        <dbReference type="Pfam" id="PF05685"/>
    </source>
</evidence>
<dbReference type="STRING" id="128403.WA1_04690"/>
<gene>
    <name evidence="2" type="ORF">WA1_04690</name>
</gene>
<feature type="domain" description="Putative restriction endonuclease" evidence="1">
    <location>
        <begin position="11"/>
        <end position="195"/>
    </location>
</feature>
<evidence type="ECO:0000313" key="2">
    <source>
        <dbReference type="EMBL" id="KYC37971.1"/>
    </source>
</evidence>
<name>A0A139WZU4_9CYAN</name>
<evidence type="ECO:0000313" key="3">
    <source>
        <dbReference type="Proteomes" id="UP000076925"/>
    </source>
</evidence>
<keyword evidence="3" id="KW-1185">Reference proteome</keyword>
<dbReference type="SUPFAM" id="SSF52980">
    <property type="entry name" value="Restriction endonuclease-like"/>
    <property type="match status" value="1"/>
</dbReference>
<reference evidence="2 3" key="1">
    <citation type="journal article" date="2013" name="Genome Biol. Evol.">
        <title>Genomes of Stigonematalean cyanobacteria (subsection V) and the evolution of oxygenic photosynthesis from prokaryotes to plastids.</title>
        <authorList>
            <person name="Dagan T."/>
            <person name="Roettger M."/>
            <person name="Stucken K."/>
            <person name="Landan G."/>
            <person name="Koch R."/>
            <person name="Major P."/>
            <person name="Gould S.B."/>
            <person name="Goremykin V.V."/>
            <person name="Rippka R."/>
            <person name="Tandeau de Marsac N."/>
            <person name="Gugger M."/>
            <person name="Lockhart P.J."/>
            <person name="Allen J.F."/>
            <person name="Brune I."/>
            <person name="Maus I."/>
            <person name="Puhler A."/>
            <person name="Martin W.F."/>
        </authorList>
    </citation>
    <scope>NUCLEOTIDE SEQUENCE [LARGE SCALE GENOMIC DNA]</scope>
    <source>
        <strain evidence="2 3">PCC 7110</strain>
    </source>
</reference>
<organism evidence="2 3">
    <name type="scientific">Scytonema hofmannii PCC 7110</name>
    <dbReference type="NCBI Taxonomy" id="128403"/>
    <lineage>
        <taxon>Bacteria</taxon>
        <taxon>Bacillati</taxon>
        <taxon>Cyanobacteriota</taxon>
        <taxon>Cyanophyceae</taxon>
        <taxon>Nostocales</taxon>
        <taxon>Scytonemataceae</taxon>
        <taxon>Scytonema</taxon>
    </lineage>
</organism>
<dbReference type="CDD" id="cd06260">
    <property type="entry name" value="DUF820-like"/>
    <property type="match status" value="1"/>
</dbReference>
<comment type="caution">
    <text evidence="2">The sequence shown here is derived from an EMBL/GenBank/DDBJ whole genome shotgun (WGS) entry which is preliminary data.</text>
</comment>
<dbReference type="EMBL" id="ANNX02000045">
    <property type="protein sequence ID" value="KYC37971.1"/>
    <property type="molecule type" value="Genomic_DNA"/>
</dbReference>
<sequence>MTQAQTKQVTFEEFAAWRPENGRYELHNGVIVEMAQPLGGHEKVTGFLARKITVAFDKLDLPYFIPRKVLVKPSENESGYEPDVLVINEKNLVNEPLWGKTSTVMYGASIPLIVEVVSTNWDDDYYMKQGKYENMGIPEYWIADYLGLGAKKFTGNPKRPTFSVYQLIDDEYQVRRFQGNDRIVSPTFTELNITAQQVFDAANAD</sequence>
<protein>
    <recommendedName>
        <fullName evidence="1">Putative restriction endonuclease domain-containing protein</fullName>
    </recommendedName>
</protein>
<dbReference type="InterPro" id="IPR008538">
    <property type="entry name" value="Uma2"/>
</dbReference>
<dbReference type="AlphaFoldDB" id="A0A139WZU4"/>
<dbReference type="Pfam" id="PF05685">
    <property type="entry name" value="Uma2"/>
    <property type="match status" value="1"/>
</dbReference>
<dbReference type="RefSeq" id="WP_026134630.1">
    <property type="nucleotide sequence ID" value="NZ_KQ976354.1"/>
</dbReference>
<dbReference type="PANTHER" id="PTHR34107:SF2">
    <property type="entry name" value="SLL0888 PROTEIN"/>
    <property type="match status" value="1"/>
</dbReference>
<dbReference type="InterPro" id="IPR011335">
    <property type="entry name" value="Restrct_endonuc-II-like"/>
</dbReference>
<dbReference type="Gene3D" id="3.90.1570.10">
    <property type="entry name" value="tt1808, chain A"/>
    <property type="match status" value="1"/>
</dbReference>
<accession>A0A139WZU4</accession>
<dbReference type="InterPro" id="IPR012296">
    <property type="entry name" value="Nuclease_put_TT1808"/>
</dbReference>